<feature type="compositionally biased region" description="Polar residues" evidence="1">
    <location>
        <begin position="39"/>
        <end position="50"/>
    </location>
</feature>
<reference evidence="3 4" key="1">
    <citation type="submission" date="2018-05" db="EMBL/GenBank/DDBJ databases">
        <title>A metagenomic window into the 2 km-deep terrestrial subsurface aquifer revealed taxonomically and functionally diverse microbial community comprising novel uncultured bacterial lineages.</title>
        <authorList>
            <person name="Kadnikov V.V."/>
            <person name="Mardanov A.V."/>
            <person name="Beletsky A.V."/>
            <person name="Banks D."/>
            <person name="Pimenov N.V."/>
            <person name="Frank Y.A."/>
            <person name="Karnachuk O.V."/>
            <person name="Ravin N.V."/>
        </authorList>
    </citation>
    <scope>NUCLEOTIDE SEQUENCE [LARGE SCALE GENOMIC DNA]</scope>
    <source>
        <strain evidence="3">BY5</strain>
    </source>
</reference>
<evidence type="ECO:0000313" key="4">
    <source>
        <dbReference type="Proteomes" id="UP000252355"/>
    </source>
</evidence>
<accession>A0A367ZM60</accession>
<evidence type="ECO:0000313" key="3">
    <source>
        <dbReference type="EMBL" id="RCK78839.1"/>
    </source>
</evidence>
<protein>
    <recommendedName>
        <fullName evidence="5">DUF3124 domain-containing protein</fullName>
    </recommendedName>
</protein>
<organism evidence="3 4">
    <name type="scientific">Candidatus Ozemobacter sibiricus</name>
    <dbReference type="NCBI Taxonomy" id="2268124"/>
    <lineage>
        <taxon>Bacteria</taxon>
        <taxon>Candidatus Ozemobacteria</taxon>
        <taxon>Candidatus Ozemobacterales</taxon>
        <taxon>Candidatus Ozemobacteraceae</taxon>
        <taxon>Candidatus Ozemobacter</taxon>
    </lineage>
</organism>
<dbReference type="Pfam" id="PF11322">
    <property type="entry name" value="DUF3124"/>
    <property type="match status" value="1"/>
</dbReference>
<feature type="chain" id="PRO_5016834160" description="DUF3124 domain-containing protein" evidence="2">
    <location>
        <begin position="18"/>
        <end position="185"/>
    </location>
</feature>
<sequence>MVSLGLLLLMLATPAVAEHPGFTQPAAGPLATITPPAPQSGTQPGNQPTVRSTGQTVYVAVYSHIYFGDRLAPFLLTATVMVRNTDPHQSILVEAADYFDTDGRKVRTLLEQPTRLPPLASLRFVIPESDTAGGAGASVLVRWSAGRPANPPLIESVMVGTRNQQGVSFTSRGQVLDLSHAPPAP</sequence>
<comment type="caution">
    <text evidence="3">The sequence shown here is derived from an EMBL/GenBank/DDBJ whole genome shotgun (WGS) entry which is preliminary data.</text>
</comment>
<dbReference type="Proteomes" id="UP000252355">
    <property type="component" value="Unassembled WGS sequence"/>
</dbReference>
<feature type="signal peptide" evidence="2">
    <location>
        <begin position="1"/>
        <end position="17"/>
    </location>
</feature>
<name>A0A367ZM60_9BACT</name>
<evidence type="ECO:0008006" key="5">
    <source>
        <dbReference type="Google" id="ProtNLM"/>
    </source>
</evidence>
<keyword evidence="2" id="KW-0732">Signal</keyword>
<dbReference type="InterPro" id="IPR021471">
    <property type="entry name" value="DUF3124"/>
</dbReference>
<proteinExistence type="predicted"/>
<evidence type="ECO:0000256" key="2">
    <source>
        <dbReference type="SAM" id="SignalP"/>
    </source>
</evidence>
<dbReference type="AlphaFoldDB" id="A0A367ZM60"/>
<feature type="region of interest" description="Disordered" evidence="1">
    <location>
        <begin position="26"/>
        <end position="50"/>
    </location>
</feature>
<evidence type="ECO:0000256" key="1">
    <source>
        <dbReference type="SAM" id="MobiDB-lite"/>
    </source>
</evidence>
<gene>
    <name evidence="3" type="ORF">OZSIB_0989</name>
</gene>
<dbReference type="EMBL" id="QOQW01000018">
    <property type="protein sequence ID" value="RCK78839.1"/>
    <property type="molecule type" value="Genomic_DNA"/>
</dbReference>